<evidence type="ECO:0000256" key="1">
    <source>
        <dbReference type="SAM" id="MobiDB-lite"/>
    </source>
</evidence>
<feature type="region of interest" description="Disordered" evidence="1">
    <location>
        <begin position="1"/>
        <end position="41"/>
    </location>
</feature>
<evidence type="ECO:0000313" key="2">
    <source>
        <dbReference type="EMBL" id="BAR62839.1"/>
    </source>
</evidence>
<dbReference type="Proteomes" id="UP000063308">
    <property type="component" value="Chromosome"/>
</dbReference>
<dbReference type="EMBL" id="AP014685">
    <property type="protein sequence ID" value="BAR62839.1"/>
    <property type="molecule type" value="Genomic_DNA"/>
</dbReference>
<gene>
    <name evidence="2" type="ORF">NK6_9703</name>
</gene>
<accession>A0A0E4BWL1</accession>
<dbReference type="AlphaFoldDB" id="A0A0E4BWL1"/>
<feature type="compositionally biased region" description="Basic and acidic residues" evidence="1">
    <location>
        <begin position="1"/>
        <end position="16"/>
    </location>
</feature>
<sequence length="41" mass="4637">MQDAKRPVGRGGHDLNQRSTANAEQFPKYRDGLRGLVVNKR</sequence>
<evidence type="ECO:0000313" key="3">
    <source>
        <dbReference type="Proteomes" id="UP000063308"/>
    </source>
</evidence>
<reference evidence="2 3" key="1">
    <citation type="submission" date="2014-11" db="EMBL/GenBank/DDBJ databases">
        <title>Symbiosis island explosion on the genome of extra-slow-growing strains of soybean bradyrhizobia with massive insertion sequences.</title>
        <authorList>
            <person name="Iida T."/>
            <person name="Minamisawa K."/>
        </authorList>
    </citation>
    <scope>NUCLEOTIDE SEQUENCE [LARGE SCALE GENOMIC DNA]</scope>
    <source>
        <strain evidence="2 3">NK6</strain>
    </source>
</reference>
<proteinExistence type="predicted"/>
<organism evidence="2 3">
    <name type="scientific">Bradyrhizobium diazoefficiens</name>
    <dbReference type="NCBI Taxonomy" id="1355477"/>
    <lineage>
        <taxon>Bacteria</taxon>
        <taxon>Pseudomonadati</taxon>
        <taxon>Pseudomonadota</taxon>
        <taxon>Alphaproteobacteria</taxon>
        <taxon>Hyphomicrobiales</taxon>
        <taxon>Nitrobacteraceae</taxon>
        <taxon>Bradyrhizobium</taxon>
    </lineage>
</organism>
<protein>
    <submittedName>
        <fullName evidence="2">Uncharacterized protein</fullName>
    </submittedName>
</protein>
<name>A0A0E4BWL1_9BRAD</name>